<name>A0A087VTE8_9BIFI</name>
<reference evidence="3 4" key="1">
    <citation type="journal article" date="2014" name="Appl. Environ. Microbiol.">
        <title>Genomic encyclopedia of type strains of the genus Bifidobacterium.</title>
        <authorList>
            <person name="Milani C."/>
            <person name="Lugli G.A."/>
            <person name="Duranti S."/>
            <person name="Turroni F."/>
            <person name="Bottacini F."/>
            <person name="Mangifesta M."/>
            <person name="Sanchez B."/>
            <person name="Viappiani A."/>
            <person name="Mancabelli L."/>
            <person name="Taminiau B."/>
            <person name="Delcenserie V."/>
            <person name="Barrangou R."/>
            <person name="Margolles A."/>
            <person name="van Sinderen D."/>
            <person name="Ventura M."/>
        </authorList>
    </citation>
    <scope>NUCLEOTIDE SEQUENCE [LARGE SCALE GENOMIC DNA]</scope>
    <source>
        <strain evidence="3 4">LMG 11587</strain>
    </source>
</reference>
<feature type="region of interest" description="Disordered" evidence="1">
    <location>
        <begin position="222"/>
        <end position="241"/>
    </location>
</feature>
<dbReference type="SMART" id="SM00894">
    <property type="entry name" value="Excalibur"/>
    <property type="match status" value="1"/>
</dbReference>
<dbReference type="KEGG" id="bii:BINDI_0321"/>
<keyword evidence="4" id="KW-1185">Reference proteome</keyword>
<dbReference type="Pfam" id="PF05901">
    <property type="entry name" value="Excalibur"/>
    <property type="match status" value="1"/>
</dbReference>
<evidence type="ECO:0000313" key="3">
    <source>
        <dbReference type="EMBL" id="AIC91603.1"/>
    </source>
</evidence>
<dbReference type="HOGENOM" id="CLU_982334_0_0_11"/>
<feature type="compositionally biased region" description="Basic and acidic residues" evidence="1">
    <location>
        <begin position="136"/>
        <end position="176"/>
    </location>
</feature>
<feature type="domain" description="Excalibur calcium-binding" evidence="2">
    <location>
        <begin position="205"/>
        <end position="241"/>
    </location>
</feature>
<evidence type="ECO:0000313" key="4">
    <source>
        <dbReference type="Proteomes" id="UP000028569"/>
    </source>
</evidence>
<protein>
    <submittedName>
        <fullName evidence="3">Excalibur domain protein</fullName>
    </submittedName>
</protein>
<dbReference type="EMBL" id="CP006018">
    <property type="protein sequence ID" value="AIC91603.1"/>
    <property type="molecule type" value="Genomic_DNA"/>
</dbReference>
<evidence type="ECO:0000259" key="2">
    <source>
        <dbReference type="SMART" id="SM00894"/>
    </source>
</evidence>
<feature type="region of interest" description="Disordered" evidence="1">
    <location>
        <begin position="41"/>
        <end position="70"/>
    </location>
</feature>
<proteinExistence type="predicted"/>
<accession>A0A087VTE8</accession>
<dbReference type="Proteomes" id="UP000028569">
    <property type="component" value="Chromosome"/>
</dbReference>
<gene>
    <name evidence="3" type="ORF">BINDI_0321</name>
</gene>
<evidence type="ECO:0000256" key="1">
    <source>
        <dbReference type="SAM" id="MobiDB-lite"/>
    </source>
</evidence>
<dbReference type="AlphaFoldDB" id="A0A087VTE8"/>
<organism evidence="3 4">
    <name type="scientific">Bifidobacterium [indicum] DSM 20214 = LMG 11587</name>
    <dbReference type="NCBI Taxonomy" id="1341694"/>
    <lineage>
        <taxon>Bacteria</taxon>
        <taxon>Bacillati</taxon>
        <taxon>Actinomycetota</taxon>
        <taxon>Actinomycetes</taxon>
        <taxon>Bifidobacteriales</taxon>
        <taxon>Bifidobacteriaceae</taxon>
        <taxon>Bifidobacterium</taxon>
    </lineage>
</organism>
<sequence length="241" mass="26682">MVCGLRKSAVIDSLQVEGDQQRGKALSIMDDATKRMSKILTSTVNRKSTPSSPSPEEPQDSKQPSESGKKFPWATSLVAFLVGIGAASCGETKPTESHEYKNLSAKYSDTQNELQRMRMELDSAKSDLKTASQKADMWDKEQEEKKAAEEKAAKEKAEQEKAEQERVEQEKAEQEKAAQQAQQQAQQQIQQRSQMSAPAPDTYAYYQNCDAVRAAGRAPLYAGQPGYRSALDRDHDGIACE</sequence>
<dbReference type="InterPro" id="IPR008613">
    <property type="entry name" value="Excalibur_Ca-bd_domain"/>
</dbReference>
<feature type="region of interest" description="Disordered" evidence="1">
    <location>
        <begin position="124"/>
        <end position="198"/>
    </location>
</feature>
<feature type="compositionally biased region" description="Low complexity" evidence="1">
    <location>
        <begin position="177"/>
        <end position="191"/>
    </location>
</feature>
<feature type="compositionally biased region" description="Basic and acidic residues" evidence="1">
    <location>
        <begin position="230"/>
        <end position="241"/>
    </location>
</feature>